<organism evidence="1 2">
    <name type="scientific">Tritrichomonas musculus</name>
    <dbReference type="NCBI Taxonomy" id="1915356"/>
    <lineage>
        <taxon>Eukaryota</taxon>
        <taxon>Metamonada</taxon>
        <taxon>Parabasalia</taxon>
        <taxon>Tritrichomonadida</taxon>
        <taxon>Tritrichomonadidae</taxon>
        <taxon>Tritrichomonas</taxon>
    </lineage>
</organism>
<evidence type="ECO:0000313" key="2">
    <source>
        <dbReference type="Proteomes" id="UP001470230"/>
    </source>
</evidence>
<gene>
    <name evidence="1" type="ORF">M9Y10_042214</name>
</gene>
<protein>
    <submittedName>
        <fullName evidence="1">Uncharacterized protein</fullName>
    </submittedName>
</protein>
<sequence>MFQWLTKDETMLNQLIANSLENIPLDEYESESENEKESKKYKNEYSYNYDYSNEIIDEIKDNIFLEPYKNYLISVIYRCDSEISVIREQIVCLSHILSKEPKMLKYRYEFICLVPPHMNQIYDKLVHLSHDFTAIRPFLISNLNDLGQFMFGGLNSRGKFVVDAGYLVDELDFILSFNYESGFVKCIKPEFQSNFKITRFLPIIATKDSISTVFRQMHTTGIGSFAEFEFLCFNYKVTFDFKVVNYTKIRHPMIELLYSSMIQKIIMFMYFSRYWSLPLLNYQTIDIS</sequence>
<proteinExistence type="predicted"/>
<name>A0ABR2K7I1_9EUKA</name>
<comment type="caution">
    <text evidence="1">The sequence shown here is derived from an EMBL/GenBank/DDBJ whole genome shotgun (WGS) entry which is preliminary data.</text>
</comment>
<keyword evidence="2" id="KW-1185">Reference proteome</keyword>
<accession>A0ABR2K7I1</accession>
<dbReference type="Proteomes" id="UP001470230">
    <property type="component" value="Unassembled WGS sequence"/>
</dbReference>
<evidence type="ECO:0000313" key="1">
    <source>
        <dbReference type="EMBL" id="KAK8886746.1"/>
    </source>
</evidence>
<reference evidence="1 2" key="1">
    <citation type="submission" date="2024-04" db="EMBL/GenBank/DDBJ databases">
        <title>Tritrichomonas musculus Genome.</title>
        <authorList>
            <person name="Alves-Ferreira E."/>
            <person name="Grigg M."/>
            <person name="Lorenzi H."/>
            <person name="Galac M."/>
        </authorList>
    </citation>
    <scope>NUCLEOTIDE SEQUENCE [LARGE SCALE GENOMIC DNA]</scope>
    <source>
        <strain evidence="1 2">EAF2021</strain>
    </source>
</reference>
<dbReference type="EMBL" id="JAPFFF010000007">
    <property type="protein sequence ID" value="KAK8886746.1"/>
    <property type="molecule type" value="Genomic_DNA"/>
</dbReference>